<dbReference type="Gene3D" id="1.10.20.140">
    <property type="match status" value="1"/>
</dbReference>
<dbReference type="InParanoid" id="A0A4S2N6T1"/>
<dbReference type="OrthoDB" id="775260at2759"/>
<dbReference type="FunCoup" id="A0A4S2N6T1">
    <property type="interactions" value="954"/>
</dbReference>
<dbReference type="HAMAP" id="MF_00185">
    <property type="entry name" value="IPP_trans"/>
    <property type="match status" value="1"/>
</dbReference>
<dbReference type="EC" id="2.5.1.75" evidence="5 6"/>
<keyword evidence="5" id="KW-0963">Cytoplasm</keyword>
<proteinExistence type="inferred from homology"/>
<keyword evidence="10" id="KW-1185">Reference proteome</keyword>
<dbReference type="NCBIfam" id="TIGR00174">
    <property type="entry name" value="miaA"/>
    <property type="match status" value="1"/>
</dbReference>
<dbReference type="STRING" id="341454.A0A4S2N6T1"/>
<dbReference type="Proteomes" id="UP000298138">
    <property type="component" value="Unassembled WGS sequence"/>
</dbReference>
<dbReference type="InterPro" id="IPR018022">
    <property type="entry name" value="IPT"/>
</dbReference>
<dbReference type="PANTHER" id="PTHR11088:SF89">
    <property type="entry name" value="TRNA DIMETHYLALLYLTRANSFERASE"/>
    <property type="match status" value="1"/>
</dbReference>
<dbReference type="InterPro" id="IPR039657">
    <property type="entry name" value="Dimethylallyltransferase"/>
</dbReference>
<evidence type="ECO:0000256" key="2">
    <source>
        <dbReference type="ARBA" id="ARBA00022679"/>
    </source>
</evidence>
<evidence type="ECO:0000313" key="9">
    <source>
        <dbReference type="EMBL" id="TGZ84814.1"/>
    </source>
</evidence>
<evidence type="ECO:0000256" key="5">
    <source>
        <dbReference type="PIRNR" id="PIRNR039110"/>
    </source>
</evidence>
<keyword evidence="2 5" id="KW-0808">Transferase</keyword>
<sequence length="478" mass="54660">MSPPPLISVIGATGTGKSQLAVELALAFNGEIINADAMQMYRGLPIITNKITEEEMKGVPHHLLGFLDTKDAWKVNQFVVEAEQKIKEIRSRNKLPIIVGGTTYYVQSLLFPHSLSSVPESDSQPIINDKELSTRYPILDSDPETLYATLQQVDPLMASRWHPNDHRKIRRSLTIYYTTGRRASDIYADQAASAASSTALTASPYNNLIFWVHTATEPLRQRLDARVDKMLVNGMRSEIVEMKSVYDAAVNNGEKLDVEHGIWQSIGFKEFLKWDCYSTTDEGSPNTETEIGTQQNENEQQALREMKTATRQYAKTQIRWIRTKFWRLLKQPEDGSEKRLFVVDSADAKRYEENVVRPAVDITKRFLASKDLPDPETLSPLAKEALTFSTDVDISKRRDLWGVRKCDVCDVVTTNQVEWEKHVANNRHKKRVQGKKKMEEVREFLRKRELELERKRSEAETAIDVVVPPEVVENERRV</sequence>
<comment type="catalytic activity">
    <reaction evidence="5 6">
        <text>adenosine(37) in tRNA + dimethylallyl diphosphate = N(6)-dimethylallyladenosine(37) in tRNA + diphosphate</text>
        <dbReference type="Rhea" id="RHEA:26482"/>
        <dbReference type="Rhea" id="RHEA-COMP:10162"/>
        <dbReference type="Rhea" id="RHEA-COMP:10375"/>
        <dbReference type="ChEBI" id="CHEBI:33019"/>
        <dbReference type="ChEBI" id="CHEBI:57623"/>
        <dbReference type="ChEBI" id="CHEBI:74411"/>
        <dbReference type="ChEBI" id="CHEBI:74415"/>
        <dbReference type="EC" id="2.5.1.75"/>
    </reaction>
</comment>
<keyword evidence="4 5" id="KW-0067">ATP-binding</keyword>
<dbReference type="Pfam" id="PF01715">
    <property type="entry name" value="IPPT"/>
    <property type="match status" value="1"/>
</dbReference>
<evidence type="ECO:0000256" key="4">
    <source>
        <dbReference type="ARBA" id="ARBA00022840"/>
    </source>
</evidence>
<organism evidence="9 10">
    <name type="scientific">Ascodesmis nigricans</name>
    <dbReference type="NCBI Taxonomy" id="341454"/>
    <lineage>
        <taxon>Eukaryota</taxon>
        <taxon>Fungi</taxon>
        <taxon>Dikarya</taxon>
        <taxon>Ascomycota</taxon>
        <taxon>Pezizomycotina</taxon>
        <taxon>Pezizomycetes</taxon>
        <taxon>Pezizales</taxon>
        <taxon>Ascodesmidaceae</taxon>
        <taxon>Ascodesmis</taxon>
    </lineage>
</organism>
<reference evidence="9 10" key="1">
    <citation type="submission" date="2019-04" db="EMBL/GenBank/DDBJ databases">
        <title>Comparative genomics and transcriptomics to analyze fruiting body development in filamentous ascomycetes.</title>
        <authorList>
            <consortium name="DOE Joint Genome Institute"/>
            <person name="Lutkenhaus R."/>
            <person name="Traeger S."/>
            <person name="Breuer J."/>
            <person name="Kuo A."/>
            <person name="Lipzen A."/>
            <person name="Pangilinan J."/>
            <person name="Dilworth D."/>
            <person name="Sandor L."/>
            <person name="Poggeler S."/>
            <person name="Barry K."/>
            <person name="Grigoriev I.V."/>
            <person name="Nowrousian M."/>
        </authorList>
    </citation>
    <scope>NUCLEOTIDE SEQUENCE [LARGE SCALE GENOMIC DNA]</scope>
    <source>
        <strain evidence="9 10">CBS 389.68</strain>
    </source>
</reference>
<dbReference type="AlphaFoldDB" id="A0A4S2N6T1"/>
<protein>
    <recommendedName>
        <fullName evidence="5 6">tRNA dimethylallyltransferase</fullName>
        <ecNumber evidence="5 6">2.5.1.75</ecNumber>
    </recommendedName>
</protein>
<dbReference type="PANTHER" id="PTHR11088">
    <property type="entry name" value="TRNA DIMETHYLALLYLTRANSFERASE"/>
    <property type="match status" value="1"/>
</dbReference>
<dbReference type="GO" id="GO:0006400">
    <property type="term" value="P:tRNA modification"/>
    <property type="evidence" value="ECO:0007669"/>
    <property type="project" value="TreeGrafter"/>
</dbReference>
<comment type="function">
    <text evidence="5">Catalyzes the transfer of a dimethylallyl group onto the adenine at position 37.</text>
</comment>
<dbReference type="SUPFAM" id="SSF57667">
    <property type="entry name" value="beta-beta-alpha zinc fingers"/>
    <property type="match status" value="1"/>
</dbReference>
<evidence type="ECO:0000256" key="7">
    <source>
        <dbReference type="RuleBase" id="RU003785"/>
    </source>
</evidence>
<dbReference type="SUPFAM" id="SSF52540">
    <property type="entry name" value="P-loop containing nucleoside triphosphate hydrolases"/>
    <property type="match status" value="2"/>
</dbReference>
<name>A0A4S2N6T1_9PEZI</name>
<evidence type="ECO:0000256" key="8">
    <source>
        <dbReference type="SAM" id="Coils"/>
    </source>
</evidence>
<dbReference type="InterPro" id="IPR027417">
    <property type="entry name" value="P-loop_NTPase"/>
</dbReference>
<gene>
    <name evidence="9" type="ORF">EX30DRAFT_356934</name>
</gene>
<keyword evidence="5 6" id="KW-0819">tRNA processing</keyword>
<evidence type="ECO:0000256" key="6">
    <source>
        <dbReference type="RuleBase" id="RU003783"/>
    </source>
</evidence>
<dbReference type="Gene3D" id="3.40.50.300">
    <property type="entry name" value="P-loop containing nucleotide triphosphate hydrolases"/>
    <property type="match status" value="1"/>
</dbReference>
<dbReference type="EMBL" id="ML220112">
    <property type="protein sequence ID" value="TGZ84814.1"/>
    <property type="molecule type" value="Genomic_DNA"/>
</dbReference>
<keyword evidence="3 5" id="KW-0547">Nucleotide-binding</keyword>
<evidence type="ECO:0000256" key="1">
    <source>
        <dbReference type="ARBA" id="ARBA00005842"/>
    </source>
</evidence>
<evidence type="ECO:0000256" key="3">
    <source>
        <dbReference type="ARBA" id="ARBA00022741"/>
    </source>
</evidence>
<dbReference type="InterPro" id="IPR030666">
    <property type="entry name" value="IPP_transferase_euk"/>
</dbReference>
<accession>A0A4S2N6T1</accession>
<dbReference type="GO" id="GO:0005739">
    <property type="term" value="C:mitochondrion"/>
    <property type="evidence" value="ECO:0007669"/>
    <property type="project" value="TreeGrafter"/>
</dbReference>
<dbReference type="GO" id="GO:0005524">
    <property type="term" value="F:ATP binding"/>
    <property type="evidence" value="ECO:0007669"/>
    <property type="project" value="UniProtKB-UniRule"/>
</dbReference>
<feature type="coiled-coil region" evidence="8">
    <location>
        <begin position="435"/>
        <end position="462"/>
    </location>
</feature>
<dbReference type="PIRSF" id="PIRSF039110">
    <property type="entry name" value="IPP_transferase"/>
    <property type="match status" value="1"/>
</dbReference>
<evidence type="ECO:0000313" key="10">
    <source>
        <dbReference type="Proteomes" id="UP000298138"/>
    </source>
</evidence>
<comment type="similarity">
    <text evidence="1 5 7">Belongs to the IPP transferase family.</text>
</comment>
<keyword evidence="8" id="KW-0175">Coiled coil</keyword>
<dbReference type="Gene3D" id="3.30.160.60">
    <property type="entry name" value="Classic Zinc Finger"/>
    <property type="match status" value="1"/>
</dbReference>
<dbReference type="GO" id="GO:0052381">
    <property type="term" value="F:tRNA dimethylallyltransferase activity"/>
    <property type="evidence" value="ECO:0007669"/>
    <property type="project" value="UniProtKB-UniRule"/>
</dbReference>
<dbReference type="InterPro" id="IPR036236">
    <property type="entry name" value="Znf_C2H2_sf"/>
</dbReference>